<keyword evidence="1" id="KW-0472">Membrane</keyword>
<proteinExistence type="predicted"/>
<name>A0A841RLI5_9BACI</name>
<dbReference type="NCBIfam" id="TIGR02327">
    <property type="entry name" value="int_mem_ywzB"/>
    <property type="match status" value="1"/>
</dbReference>
<feature type="transmembrane region" description="Helical" evidence="1">
    <location>
        <begin position="45"/>
        <end position="68"/>
    </location>
</feature>
<keyword evidence="3" id="KW-1185">Reference proteome</keyword>
<feature type="transmembrane region" description="Helical" evidence="1">
    <location>
        <begin position="12"/>
        <end position="33"/>
    </location>
</feature>
<protein>
    <submittedName>
        <fullName evidence="2">Putative integral membrane protein (TIGR02327 family)</fullName>
    </submittedName>
</protein>
<organism evidence="2 3">
    <name type="scientific">Gracilibacillus halotolerans</name>
    <dbReference type="NCBI Taxonomy" id="74386"/>
    <lineage>
        <taxon>Bacteria</taxon>
        <taxon>Bacillati</taxon>
        <taxon>Bacillota</taxon>
        <taxon>Bacilli</taxon>
        <taxon>Bacillales</taxon>
        <taxon>Bacillaceae</taxon>
        <taxon>Gracilibacillus</taxon>
    </lineage>
</organism>
<reference evidence="2 3" key="1">
    <citation type="submission" date="2020-08" db="EMBL/GenBank/DDBJ databases">
        <title>Genomic Encyclopedia of Type Strains, Phase IV (KMG-IV): sequencing the most valuable type-strain genomes for metagenomic binning, comparative biology and taxonomic classification.</title>
        <authorList>
            <person name="Goeker M."/>
        </authorList>
    </citation>
    <scope>NUCLEOTIDE SEQUENCE [LARGE SCALE GENOMIC DNA]</scope>
    <source>
        <strain evidence="2 3">DSM 11805</strain>
    </source>
</reference>
<accession>A0A841RLI5</accession>
<dbReference type="Pfam" id="PF06612">
    <property type="entry name" value="DUF1146"/>
    <property type="match status" value="1"/>
</dbReference>
<keyword evidence="1" id="KW-0812">Transmembrane</keyword>
<sequence length="76" mass="8948">MHSLAQDGLVGIISHIFFIIVTWQVLQSINFDAIFRKNRLMEARILLILVTIAIGTTVSNFFLDFFFWSQQLRHFF</sequence>
<evidence type="ECO:0000313" key="3">
    <source>
        <dbReference type="Proteomes" id="UP000572212"/>
    </source>
</evidence>
<dbReference type="Proteomes" id="UP000572212">
    <property type="component" value="Unassembled WGS sequence"/>
</dbReference>
<comment type="caution">
    <text evidence="2">The sequence shown here is derived from an EMBL/GenBank/DDBJ whole genome shotgun (WGS) entry which is preliminary data.</text>
</comment>
<evidence type="ECO:0000313" key="2">
    <source>
        <dbReference type="EMBL" id="MBB6513631.1"/>
    </source>
</evidence>
<dbReference type="AlphaFoldDB" id="A0A841RLI5"/>
<evidence type="ECO:0000256" key="1">
    <source>
        <dbReference type="SAM" id="Phobius"/>
    </source>
</evidence>
<dbReference type="InterPro" id="IPR009526">
    <property type="entry name" value="DUF1146"/>
</dbReference>
<dbReference type="RefSeq" id="WP_184249154.1">
    <property type="nucleotide sequence ID" value="NZ_BAAACU010000006.1"/>
</dbReference>
<keyword evidence="1" id="KW-1133">Transmembrane helix</keyword>
<gene>
    <name evidence="2" type="ORF">GGQ92_002445</name>
</gene>
<dbReference type="EMBL" id="JACHON010000014">
    <property type="protein sequence ID" value="MBB6513631.1"/>
    <property type="molecule type" value="Genomic_DNA"/>
</dbReference>